<evidence type="ECO:0000256" key="5">
    <source>
        <dbReference type="ARBA" id="ARBA00023136"/>
    </source>
</evidence>
<dbReference type="PANTHER" id="PTHR22730:SF4">
    <property type="entry name" value="PROMININ-1-A-LIKE"/>
    <property type="match status" value="1"/>
</dbReference>
<keyword evidence="5 7" id="KW-0472">Membrane</keyword>
<dbReference type="PANTHER" id="PTHR22730">
    <property type="entry name" value="PROMININ PROM PROTEIN"/>
    <property type="match status" value="1"/>
</dbReference>
<dbReference type="GO" id="GO:0015485">
    <property type="term" value="F:cholesterol binding"/>
    <property type="evidence" value="ECO:0007669"/>
    <property type="project" value="TreeGrafter"/>
</dbReference>
<accession>A0A673XKK3</accession>
<comment type="similarity">
    <text evidence="2">Belongs to the prominin family.</text>
</comment>
<evidence type="ECO:0000256" key="2">
    <source>
        <dbReference type="ARBA" id="ARBA00006058"/>
    </source>
</evidence>
<comment type="subcellular location">
    <subcellularLocation>
        <location evidence="1">Cell projection</location>
        <location evidence="1">Microvillus membrane</location>
        <topology evidence="1">Multi-pass membrane protein</topology>
    </subcellularLocation>
</comment>
<protein>
    <submittedName>
        <fullName evidence="9">Prominin 2</fullName>
    </submittedName>
</protein>
<evidence type="ECO:0000256" key="3">
    <source>
        <dbReference type="ARBA" id="ARBA00022692"/>
    </source>
</evidence>
<name>A0A673XKK3_SALTR</name>
<reference evidence="9" key="1">
    <citation type="submission" date="2025-08" db="UniProtKB">
        <authorList>
            <consortium name="Ensembl"/>
        </authorList>
    </citation>
    <scope>IDENTIFICATION</scope>
</reference>
<evidence type="ECO:0000313" key="9">
    <source>
        <dbReference type="Ensembl" id="ENSSTUP00000020941.1"/>
    </source>
</evidence>
<feature type="chain" id="PRO_5025428093" evidence="8">
    <location>
        <begin position="32"/>
        <end position="832"/>
    </location>
</feature>
<dbReference type="GO" id="GO:0071914">
    <property type="term" value="C:prominosome"/>
    <property type="evidence" value="ECO:0007669"/>
    <property type="project" value="TreeGrafter"/>
</dbReference>
<feature type="transmembrane region" description="Helical" evidence="7">
    <location>
        <begin position="780"/>
        <end position="800"/>
    </location>
</feature>
<keyword evidence="10" id="KW-1185">Reference proteome</keyword>
<sequence length="832" mass="91675">MGACRSVWRLGGCAGVVSAWIGALLLGSSLALPPPATCPKGVSPLNLIQTQYQSIPRADAGFMSGVVQSFLHTVQPNPFPKDLLVKFVEKRGNIYDDKKTIKEVLLYEVGFLVCAAIGIVYIILMPLVGFCLACCRCCGHCGGHMYQEQTKAVHCHRRGLYWATLLTTLVILAGNICMFFTNQLLKVSVEDSSVELNNRLGNLQTYLAAVPHQIDSVLIESNKTVDEVTRSLNDIGPLLGREIQRSLEGPLNPALKSVSDIAKVVNRTSVLLVGLNSTLTQLQSDVIVVQANVSSVRDSINSTLRNPDCNGCSAYQSELERLTFDTTITFPSLNELQSAVDDVTKANINSKVKEGEYLFASIPQRVTNDTRDMVQNVKQQLEVIKRQISLVKGYIPVSALSKISDTLGEAQRYIDMYSPQAEWVEMIRWGVGIILSCVVLLVVVCNLLGLFLGLVGLSPQDDPTERSGTANCAGAFLMAGAGLSFLFSWLFMLVVLILFLLGGNVYTLVCQPWRSGQLLQFVDTPGLIPGFNLREILGLKSNLPLIEVYNECEQNRPLWTTFHLYELIDLNDLLNVSKYKEEIQQQFDSNEIKLPTITLLTPEIRKQLHSFSDMVHDADISSVTQQINTISSINLTEIAGMLDQLATVQNNTGIQKRLTQEAEGLRGIQSGIVTTIIPQLTQLNSNIYALSVVASEINGTVGDVLNKVGTAQDFLNTNTTQIVKAASRGFLDCQMGYFTTYANWANLTITQQIGRCGPVAEAVDSAEVVVCSNMVESLNAFWFSLGWCMIFLVPSIIFSIKLAKFYRRMKHSDVYENHIAMNILPQAQVKPY</sequence>
<dbReference type="Pfam" id="PF05478">
    <property type="entry name" value="Prominin"/>
    <property type="match status" value="1"/>
</dbReference>
<feature type="transmembrane region" description="Helical" evidence="7">
    <location>
        <begin position="160"/>
        <end position="181"/>
    </location>
</feature>
<feature type="transmembrane region" description="Helical" evidence="7">
    <location>
        <begin position="109"/>
        <end position="139"/>
    </location>
</feature>
<dbReference type="GO" id="GO:0016324">
    <property type="term" value="C:apical plasma membrane"/>
    <property type="evidence" value="ECO:0007669"/>
    <property type="project" value="TreeGrafter"/>
</dbReference>
<gene>
    <name evidence="9" type="primary">LOC115152984</name>
</gene>
<dbReference type="Proteomes" id="UP000472277">
    <property type="component" value="Chromosome 18"/>
</dbReference>
<reference evidence="9" key="2">
    <citation type="submission" date="2025-09" db="UniProtKB">
        <authorList>
            <consortium name="Ensembl"/>
        </authorList>
    </citation>
    <scope>IDENTIFICATION</scope>
</reference>
<dbReference type="InParanoid" id="A0A673XKK3"/>
<feature type="transmembrane region" description="Helical" evidence="7">
    <location>
        <begin position="429"/>
        <end position="455"/>
    </location>
</feature>
<dbReference type="GO" id="GO:0031528">
    <property type="term" value="C:microvillus membrane"/>
    <property type="evidence" value="ECO:0007669"/>
    <property type="project" value="UniProtKB-SubCell"/>
</dbReference>
<dbReference type="InterPro" id="IPR008795">
    <property type="entry name" value="Prominin"/>
</dbReference>
<evidence type="ECO:0000256" key="4">
    <source>
        <dbReference type="ARBA" id="ARBA00022989"/>
    </source>
</evidence>
<dbReference type="OMA" id="IVCAYMV"/>
<dbReference type="GO" id="GO:0005929">
    <property type="term" value="C:cilium"/>
    <property type="evidence" value="ECO:0007669"/>
    <property type="project" value="TreeGrafter"/>
</dbReference>
<dbReference type="FunCoup" id="A0A673XKK3">
    <property type="interactions" value="96"/>
</dbReference>
<feature type="transmembrane region" description="Helical" evidence="7">
    <location>
        <begin position="476"/>
        <end position="501"/>
    </location>
</feature>
<dbReference type="GeneTree" id="ENSGT00530000063586"/>
<proteinExistence type="inferred from homology"/>
<keyword evidence="3 7" id="KW-0812">Transmembrane</keyword>
<keyword evidence="8" id="KW-0732">Signal</keyword>
<dbReference type="Ensembl" id="ENSSTUT00000022021.1">
    <property type="protein sequence ID" value="ENSSTUP00000020941.1"/>
    <property type="gene ID" value="ENSSTUG00000009286.1"/>
</dbReference>
<evidence type="ECO:0000256" key="1">
    <source>
        <dbReference type="ARBA" id="ARBA00004475"/>
    </source>
</evidence>
<evidence type="ECO:0000256" key="8">
    <source>
        <dbReference type="SAM" id="SignalP"/>
    </source>
</evidence>
<keyword evidence="4 7" id="KW-1133">Transmembrane helix</keyword>
<keyword evidence="6" id="KW-0325">Glycoprotein</keyword>
<dbReference type="AlphaFoldDB" id="A0A673XKK3"/>
<evidence type="ECO:0000313" key="10">
    <source>
        <dbReference type="Proteomes" id="UP000472277"/>
    </source>
</evidence>
<feature type="signal peptide" evidence="8">
    <location>
        <begin position="1"/>
        <end position="31"/>
    </location>
</feature>
<evidence type="ECO:0000256" key="6">
    <source>
        <dbReference type="ARBA" id="ARBA00023180"/>
    </source>
</evidence>
<organism evidence="9 10">
    <name type="scientific">Salmo trutta</name>
    <name type="common">Brown trout</name>
    <dbReference type="NCBI Taxonomy" id="8032"/>
    <lineage>
        <taxon>Eukaryota</taxon>
        <taxon>Metazoa</taxon>
        <taxon>Chordata</taxon>
        <taxon>Craniata</taxon>
        <taxon>Vertebrata</taxon>
        <taxon>Euteleostomi</taxon>
        <taxon>Actinopterygii</taxon>
        <taxon>Neopterygii</taxon>
        <taxon>Teleostei</taxon>
        <taxon>Protacanthopterygii</taxon>
        <taxon>Salmoniformes</taxon>
        <taxon>Salmonidae</taxon>
        <taxon>Salmoninae</taxon>
        <taxon>Salmo</taxon>
    </lineage>
</organism>
<evidence type="ECO:0000256" key="7">
    <source>
        <dbReference type="SAM" id="Phobius"/>
    </source>
</evidence>
<dbReference type="GeneID" id="115152984"/>
<dbReference type="RefSeq" id="XP_029553820.1">
    <property type="nucleotide sequence ID" value="XM_029697960.1"/>
</dbReference>
<dbReference type="GO" id="GO:0009986">
    <property type="term" value="C:cell surface"/>
    <property type="evidence" value="ECO:0007669"/>
    <property type="project" value="TreeGrafter"/>
</dbReference>